<dbReference type="Pfam" id="PF00072">
    <property type="entry name" value="Response_reg"/>
    <property type="match status" value="1"/>
</dbReference>
<dbReference type="InterPro" id="IPR011622">
    <property type="entry name" value="7TMR_DISM_rcpt_extracell_dom2"/>
</dbReference>
<dbReference type="PROSITE" id="PS50109">
    <property type="entry name" value="HIS_KIN"/>
    <property type="match status" value="1"/>
</dbReference>
<organism evidence="9 10">
    <name type="scientific">Thiothrix lacustris</name>
    <dbReference type="NCBI Taxonomy" id="525917"/>
    <lineage>
        <taxon>Bacteria</taxon>
        <taxon>Pseudomonadati</taxon>
        <taxon>Pseudomonadota</taxon>
        <taxon>Gammaproteobacteria</taxon>
        <taxon>Thiotrichales</taxon>
        <taxon>Thiotrichaceae</taxon>
        <taxon>Thiothrix</taxon>
    </lineage>
</organism>
<dbReference type="Pfam" id="PF02518">
    <property type="entry name" value="HATPase_c"/>
    <property type="match status" value="1"/>
</dbReference>
<dbReference type="InterPro" id="IPR003661">
    <property type="entry name" value="HisK_dim/P_dom"/>
</dbReference>
<evidence type="ECO:0000313" key="10">
    <source>
        <dbReference type="Proteomes" id="UP000192491"/>
    </source>
</evidence>
<dbReference type="CDD" id="cd00082">
    <property type="entry name" value="HisKA"/>
    <property type="match status" value="1"/>
</dbReference>
<feature type="transmembrane region" description="Helical" evidence="6">
    <location>
        <begin position="146"/>
        <end position="168"/>
    </location>
</feature>
<dbReference type="SMART" id="SM00387">
    <property type="entry name" value="HATPase_c"/>
    <property type="match status" value="1"/>
</dbReference>
<dbReference type="EC" id="2.7.13.3" evidence="2"/>
<dbReference type="CDD" id="cd16922">
    <property type="entry name" value="HATPase_EvgS-ArcB-TorS-like"/>
    <property type="match status" value="1"/>
</dbReference>
<feature type="domain" description="Response regulatory" evidence="8">
    <location>
        <begin position="617"/>
        <end position="733"/>
    </location>
</feature>
<proteinExistence type="predicted"/>
<keyword evidence="3 5" id="KW-0597">Phosphoprotein</keyword>
<feature type="transmembrane region" description="Helical" evidence="6">
    <location>
        <begin position="175"/>
        <end position="196"/>
    </location>
</feature>
<evidence type="ECO:0000256" key="6">
    <source>
        <dbReference type="SAM" id="Phobius"/>
    </source>
</evidence>
<evidence type="ECO:0000256" key="5">
    <source>
        <dbReference type="PROSITE-ProRule" id="PRU00169"/>
    </source>
</evidence>
<evidence type="ECO:0000259" key="7">
    <source>
        <dbReference type="PROSITE" id="PS50109"/>
    </source>
</evidence>
<gene>
    <name evidence="9" type="ORF">BWK73_17840</name>
</gene>
<dbReference type="EMBL" id="MTEJ01000089">
    <property type="protein sequence ID" value="OQX11357.1"/>
    <property type="molecule type" value="Genomic_DNA"/>
</dbReference>
<dbReference type="SUPFAM" id="SSF55874">
    <property type="entry name" value="ATPase domain of HSP90 chaperone/DNA topoisomerase II/histidine kinase"/>
    <property type="match status" value="1"/>
</dbReference>
<evidence type="ECO:0000259" key="8">
    <source>
        <dbReference type="PROSITE" id="PS50110"/>
    </source>
</evidence>
<dbReference type="GO" id="GO:0000155">
    <property type="term" value="F:phosphorelay sensor kinase activity"/>
    <property type="evidence" value="ECO:0007669"/>
    <property type="project" value="InterPro"/>
</dbReference>
<feature type="transmembrane region" description="Helical" evidence="6">
    <location>
        <begin position="208"/>
        <end position="228"/>
    </location>
</feature>
<dbReference type="Pfam" id="PF07696">
    <property type="entry name" value="7TMR-DISMED2"/>
    <property type="match status" value="1"/>
</dbReference>
<dbReference type="AlphaFoldDB" id="A0A1Y1QQB8"/>
<dbReference type="Pfam" id="PF07695">
    <property type="entry name" value="7TMR-DISM_7TM"/>
    <property type="match status" value="1"/>
</dbReference>
<dbReference type="Proteomes" id="UP000192491">
    <property type="component" value="Unassembled WGS sequence"/>
</dbReference>
<feature type="transmembrane region" description="Helical" evidence="6">
    <location>
        <begin position="240"/>
        <end position="259"/>
    </location>
</feature>
<dbReference type="InterPro" id="IPR036097">
    <property type="entry name" value="HisK_dim/P_sf"/>
</dbReference>
<dbReference type="SMART" id="SM00388">
    <property type="entry name" value="HisKA"/>
    <property type="match status" value="1"/>
</dbReference>
<dbReference type="FunFam" id="3.30.565.10:FF:000010">
    <property type="entry name" value="Sensor histidine kinase RcsC"/>
    <property type="match status" value="1"/>
</dbReference>
<comment type="catalytic activity">
    <reaction evidence="1">
        <text>ATP + protein L-histidine = ADP + protein N-phospho-L-histidine.</text>
        <dbReference type="EC" id="2.7.13.3"/>
    </reaction>
</comment>
<feature type="transmembrane region" description="Helical" evidence="6">
    <location>
        <begin position="265"/>
        <end position="284"/>
    </location>
</feature>
<dbReference type="InterPro" id="IPR036890">
    <property type="entry name" value="HATPase_C_sf"/>
</dbReference>
<dbReference type="PRINTS" id="PR00344">
    <property type="entry name" value="BCTRLSENSOR"/>
</dbReference>
<dbReference type="InterPro" id="IPR004358">
    <property type="entry name" value="Sig_transdc_His_kin-like_C"/>
</dbReference>
<evidence type="ECO:0000256" key="1">
    <source>
        <dbReference type="ARBA" id="ARBA00000085"/>
    </source>
</evidence>
<dbReference type="InterPro" id="IPR011623">
    <property type="entry name" value="7TMR_DISM_rcpt_extracell_dom1"/>
</dbReference>
<dbReference type="PROSITE" id="PS50110">
    <property type="entry name" value="RESPONSE_REGULATORY"/>
    <property type="match status" value="1"/>
</dbReference>
<evidence type="ECO:0000256" key="3">
    <source>
        <dbReference type="ARBA" id="ARBA00022553"/>
    </source>
</evidence>
<dbReference type="Gene3D" id="3.40.50.2300">
    <property type="match status" value="1"/>
</dbReference>
<dbReference type="PANTHER" id="PTHR45339:SF1">
    <property type="entry name" value="HYBRID SIGNAL TRANSDUCTION HISTIDINE KINASE J"/>
    <property type="match status" value="1"/>
</dbReference>
<evidence type="ECO:0000256" key="4">
    <source>
        <dbReference type="ARBA" id="ARBA00023012"/>
    </source>
</evidence>
<dbReference type="InterPro" id="IPR001789">
    <property type="entry name" value="Sig_transdc_resp-reg_receiver"/>
</dbReference>
<protein>
    <recommendedName>
        <fullName evidence="2">histidine kinase</fullName>
        <ecNumber evidence="2">2.7.13.3</ecNumber>
    </recommendedName>
</protein>
<dbReference type="PANTHER" id="PTHR45339">
    <property type="entry name" value="HYBRID SIGNAL TRANSDUCTION HISTIDINE KINASE J"/>
    <property type="match status" value="1"/>
</dbReference>
<dbReference type="InterPro" id="IPR003594">
    <property type="entry name" value="HATPase_dom"/>
</dbReference>
<dbReference type="Gene3D" id="1.10.287.130">
    <property type="match status" value="1"/>
</dbReference>
<feature type="modified residue" description="4-aspartylphosphate" evidence="5">
    <location>
        <position position="666"/>
    </location>
</feature>
<dbReference type="Gene3D" id="3.30.565.10">
    <property type="entry name" value="Histidine kinase-like ATPase, C-terminal domain"/>
    <property type="match status" value="1"/>
</dbReference>
<dbReference type="SMART" id="SM00448">
    <property type="entry name" value="REC"/>
    <property type="match status" value="1"/>
</dbReference>
<name>A0A1Y1QQB8_9GAMM</name>
<feature type="transmembrane region" description="Helical" evidence="6">
    <location>
        <begin position="296"/>
        <end position="317"/>
    </location>
</feature>
<accession>A0A1Y1QQB8</accession>
<evidence type="ECO:0000313" key="9">
    <source>
        <dbReference type="EMBL" id="OQX11357.1"/>
    </source>
</evidence>
<sequence>MLDDNTTHAWLYPHIEVAAERTDGSLTTYQGSWDYHPQIGYTQATYWARFEVISHATQRLNWYMLFRGQDTSMVWAYSQPTHTIPTSSPMPLPNIQHFRMPAYALTLTPGTPYTVYVQVTNPNIPLSFELELRTADNLLQSAIMDYLFYGAILGGILALAAYNFLTFLKLREVSFLSLSLLIIATGLELSYLNGMLNHITLLGAWYDSIPAIFTQLAVTSGASFIYHLLDIPRQLPSFKLPFHTLLTACATTLFLAPFIPYDFMMAGLLALCLLVLVTPVIFILSLRGRREAQNTAWAFIVITLSILPLLLIGIGVIDNWPPAMDLAQVGIMAFMILLSLTQAERTRDLREQSQRAEAASLAKGEFLASMSHEIRTPMNAVINTGTLLQQTNLTAVQRSYIDRLDTAAKHMLHLINDILDLSRLENAQPILEQIPFTLGEILTSLEQLLADHATHKKLSLQFHSLYPQDIALSGDPIRLSQILLNLLNNALKFTEQGQVVLRISATPLAERTPPHVELHFSVTDTGCGLSEQQQQRLFEPFSPINQSRDHRYRGTGLGLSISSKLVAAMGGTLSVESSVGKGSRFFFSVTFARHTALVPQTTKEPAPQPIALMHDTHILLVDDDELNQFLGQKLLQILGVKVSIAESGAAAIQQVQQHTFDLVFMDVSMPDMNGYETTQHIRQDARFTHLPIIALTAHAIAGERERCLASGMNDYLTKPFQLDQIRQMLHQWRIPTAR</sequence>
<dbReference type="SUPFAM" id="SSF52172">
    <property type="entry name" value="CheY-like"/>
    <property type="match status" value="1"/>
</dbReference>
<keyword evidence="6" id="KW-0812">Transmembrane</keyword>
<feature type="domain" description="Histidine kinase" evidence="7">
    <location>
        <begin position="369"/>
        <end position="593"/>
    </location>
</feature>
<dbReference type="CDD" id="cd17546">
    <property type="entry name" value="REC_hyHK_CKI1_RcsC-like"/>
    <property type="match status" value="1"/>
</dbReference>
<dbReference type="Pfam" id="PF00512">
    <property type="entry name" value="HisKA"/>
    <property type="match status" value="1"/>
</dbReference>
<dbReference type="SUPFAM" id="SSF47384">
    <property type="entry name" value="Homodimeric domain of signal transducing histidine kinase"/>
    <property type="match status" value="1"/>
</dbReference>
<keyword evidence="6" id="KW-0472">Membrane</keyword>
<evidence type="ECO:0000256" key="2">
    <source>
        <dbReference type="ARBA" id="ARBA00012438"/>
    </source>
</evidence>
<comment type="caution">
    <text evidence="9">The sequence shown here is derived from an EMBL/GenBank/DDBJ whole genome shotgun (WGS) entry which is preliminary data.</text>
</comment>
<keyword evidence="6" id="KW-1133">Transmembrane helix</keyword>
<reference evidence="9 10" key="1">
    <citation type="submission" date="2017-01" db="EMBL/GenBank/DDBJ databases">
        <title>Novel large sulfur bacteria in the metagenomes of groundwater-fed chemosynthetic microbial mats in the Lake Huron basin.</title>
        <authorList>
            <person name="Sharrar A.M."/>
            <person name="Flood B.E."/>
            <person name="Bailey J.V."/>
            <person name="Jones D.S."/>
            <person name="Biddanda B."/>
            <person name="Ruberg S.A."/>
            <person name="Marcus D.N."/>
            <person name="Dick G.J."/>
        </authorList>
    </citation>
    <scope>NUCLEOTIDE SEQUENCE [LARGE SCALE GENOMIC DNA]</scope>
    <source>
        <strain evidence="9">A8</strain>
    </source>
</reference>
<dbReference type="InterPro" id="IPR005467">
    <property type="entry name" value="His_kinase_dom"/>
</dbReference>
<keyword evidence="4" id="KW-0902">Two-component regulatory system</keyword>
<dbReference type="InterPro" id="IPR011006">
    <property type="entry name" value="CheY-like_superfamily"/>
</dbReference>